<dbReference type="Proteomes" id="UP000015530">
    <property type="component" value="Unassembled WGS sequence"/>
</dbReference>
<dbReference type="OrthoDB" id="4488198at2759"/>
<gene>
    <name evidence="1" type="ORF">CGLO_17818</name>
</gene>
<accession>T0L5I1</accession>
<name>T0L5I1_COLGC</name>
<dbReference type="HOGENOM" id="CLU_2558166_0_0_1"/>
<proteinExistence type="predicted"/>
<organism evidence="1 2">
    <name type="scientific">Colletotrichum gloeosporioides (strain Cg-14)</name>
    <name type="common">Anthracnose fungus</name>
    <name type="synonym">Glomerella cingulata</name>
    <dbReference type="NCBI Taxonomy" id="1237896"/>
    <lineage>
        <taxon>Eukaryota</taxon>
        <taxon>Fungi</taxon>
        <taxon>Dikarya</taxon>
        <taxon>Ascomycota</taxon>
        <taxon>Pezizomycotina</taxon>
        <taxon>Sordariomycetes</taxon>
        <taxon>Hypocreomycetidae</taxon>
        <taxon>Glomerellales</taxon>
        <taxon>Glomerellaceae</taxon>
        <taxon>Colletotrichum</taxon>
        <taxon>Colletotrichum gloeosporioides species complex</taxon>
    </lineage>
</organism>
<protein>
    <submittedName>
        <fullName evidence="1">Uncharacterized protein</fullName>
    </submittedName>
</protein>
<comment type="caution">
    <text evidence="1">The sequence shown here is derived from an EMBL/GenBank/DDBJ whole genome shotgun (WGS) entry which is preliminary data.</text>
</comment>
<sequence length="82" mass="9184">MATGRMSEPTSRTFATAELSFLAAGFSMPGGEFDEFLDYINKNCGGWYGGWVDMDSWAKQYGMQQKDEAICGKADRVQWPKL</sequence>
<dbReference type="AlphaFoldDB" id="T0L5I1"/>
<dbReference type="EMBL" id="AMYD01004260">
    <property type="protein sequence ID" value="EQB43515.1"/>
    <property type="molecule type" value="Genomic_DNA"/>
</dbReference>
<evidence type="ECO:0000313" key="1">
    <source>
        <dbReference type="EMBL" id="EQB43515.1"/>
    </source>
</evidence>
<evidence type="ECO:0000313" key="2">
    <source>
        <dbReference type="Proteomes" id="UP000015530"/>
    </source>
</evidence>
<reference evidence="2" key="1">
    <citation type="journal article" date="2013" name="Mol. Plant Microbe Interact.">
        <title>Global aspects of pacC regulation of pathogenicity genes in Colletotrichum gloeosporioides as revealed by transcriptome analysis.</title>
        <authorList>
            <person name="Alkan N."/>
            <person name="Meng X."/>
            <person name="Friedlander G."/>
            <person name="Reuveni E."/>
            <person name="Sukno S."/>
            <person name="Sherman A."/>
            <person name="Thon M."/>
            <person name="Fluhr R."/>
            <person name="Prusky D."/>
        </authorList>
    </citation>
    <scope>NUCLEOTIDE SEQUENCE [LARGE SCALE GENOMIC DNA]</scope>
    <source>
        <strain evidence="2">Cg-14</strain>
    </source>
</reference>